<evidence type="ECO:0000313" key="2">
    <source>
        <dbReference type="EMBL" id="QCE02652.1"/>
    </source>
</evidence>
<feature type="compositionally biased region" description="Gly residues" evidence="1">
    <location>
        <begin position="185"/>
        <end position="199"/>
    </location>
</feature>
<dbReference type="AlphaFoldDB" id="A0A4D6MPX0"/>
<gene>
    <name evidence="2" type="ORF">DEO72_LG8g667</name>
</gene>
<protein>
    <submittedName>
        <fullName evidence="2">Uncharacterized protein</fullName>
    </submittedName>
</protein>
<organism evidence="2 3">
    <name type="scientific">Vigna unguiculata</name>
    <name type="common">Cowpea</name>
    <dbReference type="NCBI Taxonomy" id="3917"/>
    <lineage>
        <taxon>Eukaryota</taxon>
        <taxon>Viridiplantae</taxon>
        <taxon>Streptophyta</taxon>
        <taxon>Embryophyta</taxon>
        <taxon>Tracheophyta</taxon>
        <taxon>Spermatophyta</taxon>
        <taxon>Magnoliopsida</taxon>
        <taxon>eudicotyledons</taxon>
        <taxon>Gunneridae</taxon>
        <taxon>Pentapetalae</taxon>
        <taxon>rosids</taxon>
        <taxon>fabids</taxon>
        <taxon>Fabales</taxon>
        <taxon>Fabaceae</taxon>
        <taxon>Papilionoideae</taxon>
        <taxon>50 kb inversion clade</taxon>
        <taxon>NPAAA clade</taxon>
        <taxon>indigoferoid/millettioid clade</taxon>
        <taxon>Phaseoleae</taxon>
        <taxon>Vigna</taxon>
    </lineage>
</organism>
<evidence type="ECO:0000256" key="1">
    <source>
        <dbReference type="SAM" id="MobiDB-lite"/>
    </source>
</evidence>
<feature type="region of interest" description="Disordered" evidence="1">
    <location>
        <begin position="156"/>
        <end position="199"/>
    </location>
</feature>
<name>A0A4D6MPX0_VIGUN</name>
<sequence>MNPKPYKKISPPPPSIGGVLRERHHLLQWRGQRRGHGGVPAHGAGAVELEPGVETAEVKVVSTLGHHSQHLRILVLAETDGARGVVAAVFHEGELGVGVYDCLFEAGDGVVLSGAVVVVLGDENNAREDDAIRGVGVVAAAAAVVVVAVAEGAAAEVGGEDEGGDEEEDSEGDGDGVAKAEVGEVRGGGWRGEGVQGGH</sequence>
<reference evidence="2 3" key="1">
    <citation type="submission" date="2019-04" db="EMBL/GenBank/DDBJ databases">
        <title>An improved genome assembly and genetic linkage map for asparagus bean, Vigna unguiculata ssp. sesquipedialis.</title>
        <authorList>
            <person name="Xia Q."/>
            <person name="Zhang R."/>
            <person name="Dong Y."/>
        </authorList>
    </citation>
    <scope>NUCLEOTIDE SEQUENCE [LARGE SCALE GENOMIC DNA]</scope>
    <source>
        <tissue evidence="2">Leaf</tissue>
    </source>
</reference>
<accession>A0A4D6MPX0</accession>
<dbReference type="Proteomes" id="UP000501690">
    <property type="component" value="Linkage Group LG8"/>
</dbReference>
<feature type="compositionally biased region" description="Acidic residues" evidence="1">
    <location>
        <begin position="158"/>
        <end position="174"/>
    </location>
</feature>
<keyword evidence="3" id="KW-1185">Reference proteome</keyword>
<evidence type="ECO:0000313" key="3">
    <source>
        <dbReference type="Proteomes" id="UP000501690"/>
    </source>
</evidence>
<dbReference type="EMBL" id="CP039352">
    <property type="protein sequence ID" value="QCE02652.1"/>
    <property type="molecule type" value="Genomic_DNA"/>
</dbReference>
<proteinExistence type="predicted"/>